<keyword evidence="1" id="KW-0677">Repeat</keyword>
<dbReference type="Gene3D" id="3.80.10.10">
    <property type="entry name" value="Ribonuclease Inhibitor"/>
    <property type="match status" value="1"/>
</dbReference>
<evidence type="ECO:0000256" key="4">
    <source>
        <dbReference type="SAM" id="MobiDB-lite"/>
    </source>
</evidence>
<keyword evidence="2" id="KW-0547">Nucleotide-binding</keyword>
<keyword evidence="5" id="KW-0812">Transmembrane</keyword>
<dbReference type="PANTHER" id="PTHR23155">
    <property type="entry name" value="DISEASE RESISTANCE PROTEIN RP"/>
    <property type="match status" value="1"/>
</dbReference>
<accession>A0ABR2RUY2</accession>
<feature type="transmembrane region" description="Helical" evidence="5">
    <location>
        <begin position="41"/>
        <end position="58"/>
    </location>
</feature>
<comment type="caution">
    <text evidence="8">The sequence shown here is derived from an EMBL/GenBank/DDBJ whole genome shotgun (WGS) entry which is preliminary data.</text>
</comment>
<name>A0ABR2RUY2_9ROSI</name>
<reference evidence="8 9" key="1">
    <citation type="journal article" date="2024" name="G3 (Bethesda)">
        <title>Genome assembly of Hibiscus sabdariffa L. provides insights into metabolisms of medicinal natural products.</title>
        <authorList>
            <person name="Kim T."/>
        </authorList>
    </citation>
    <scope>NUCLEOTIDE SEQUENCE [LARGE SCALE GENOMIC DNA]</scope>
    <source>
        <strain evidence="8">TK-2024</strain>
        <tissue evidence="8">Old leaves</tissue>
    </source>
</reference>
<dbReference type="SUPFAM" id="SSF52540">
    <property type="entry name" value="P-loop containing nucleoside triphosphate hydrolases"/>
    <property type="match status" value="1"/>
</dbReference>
<dbReference type="CDD" id="cd14798">
    <property type="entry name" value="RX-CC_like"/>
    <property type="match status" value="1"/>
</dbReference>
<gene>
    <name evidence="8" type="ORF">V6N11_079192</name>
</gene>
<evidence type="ECO:0000256" key="1">
    <source>
        <dbReference type="ARBA" id="ARBA00022737"/>
    </source>
</evidence>
<keyword evidence="5" id="KW-0472">Membrane</keyword>
<dbReference type="Pfam" id="PF23598">
    <property type="entry name" value="LRR_14"/>
    <property type="match status" value="1"/>
</dbReference>
<keyword evidence="3" id="KW-0611">Plant defense</keyword>
<dbReference type="Pfam" id="PF18052">
    <property type="entry name" value="Rx_N"/>
    <property type="match status" value="1"/>
</dbReference>
<dbReference type="InterPro" id="IPR042197">
    <property type="entry name" value="Apaf_helical"/>
</dbReference>
<evidence type="ECO:0008006" key="10">
    <source>
        <dbReference type="Google" id="ProtNLM"/>
    </source>
</evidence>
<evidence type="ECO:0000259" key="6">
    <source>
        <dbReference type="Pfam" id="PF18052"/>
    </source>
</evidence>
<evidence type="ECO:0000256" key="2">
    <source>
        <dbReference type="ARBA" id="ARBA00022741"/>
    </source>
</evidence>
<organism evidence="8 9">
    <name type="scientific">Hibiscus sabdariffa</name>
    <name type="common">roselle</name>
    <dbReference type="NCBI Taxonomy" id="183260"/>
    <lineage>
        <taxon>Eukaryota</taxon>
        <taxon>Viridiplantae</taxon>
        <taxon>Streptophyta</taxon>
        <taxon>Embryophyta</taxon>
        <taxon>Tracheophyta</taxon>
        <taxon>Spermatophyta</taxon>
        <taxon>Magnoliopsida</taxon>
        <taxon>eudicotyledons</taxon>
        <taxon>Gunneridae</taxon>
        <taxon>Pentapetalae</taxon>
        <taxon>rosids</taxon>
        <taxon>malvids</taxon>
        <taxon>Malvales</taxon>
        <taxon>Malvaceae</taxon>
        <taxon>Malvoideae</taxon>
        <taxon>Hibiscus</taxon>
    </lineage>
</organism>
<dbReference type="InterPro" id="IPR032675">
    <property type="entry name" value="LRR_dom_sf"/>
</dbReference>
<dbReference type="Gene3D" id="1.10.8.430">
    <property type="entry name" value="Helical domain of apoptotic protease-activating factors"/>
    <property type="match status" value="1"/>
</dbReference>
<sequence length="597" mass="67493">MANYLAQFQTIKSTCAHLVIAARDLGIVESEHRRIKVKSKVTSLVLCLILVLIFLFSGQRVIVQEKNKDKIVENLVTIQAAASSAVKTTGKLIAKEASYLRGVKQKVDDLQTDLQWMKNFLSSEEVRQAAGDGTIHLQAAVIRELVYDAEDVVETFDLKIVPKWKPGFTNRIKRYACILHEGWMLHKIGSEIDKITGKKLSLKGRLETFQPNQPRGGGGGGSSSSTDMMEKRRPFPHVIDENTVGLDDDIEKLDKILMDEGSECRVVSICGTGDGRGYAYELPRLTDEESWHLFQKITFPLSNNPEYKKLGKEMVRSCPKLPLAIIALGGILAKKKNSLSGWQQVSDNVKSFLRDTKVKELKLEEVLALSYDDLPCIVPPKQEGEIAEDVTEGYLMELAERFMILPQERDVATLKITTFQVHDEMRLLCLSKAEQENFVFIVDESNASSLSTVRKVGRVSMHRVLNYEGRPTHAGCKLMGDIGNLIHLRFLSLKGFKFKGSKLPSSLGNLRCLLSLDLRLHGFGHTHVPDVIWRMEQLRHLYLPYYYDDKTKLHLGTLRNLLTLVNFNTKNCYLKDLINMTNLRELVISGAFEIKRF</sequence>
<evidence type="ECO:0000256" key="3">
    <source>
        <dbReference type="ARBA" id="ARBA00022821"/>
    </source>
</evidence>
<dbReference type="EMBL" id="JBBPBN010000020">
    <property type="protein sequence ID" value="KAK9016697.1"/>
    <property type="molecule type" value="Genomic_DNA"/>
</dbReference>
<dbReference type="InterPro" id="IPR044974">
    <property type="entry name" value="Disease_R_plants"/>
</dbReference>
<dbReference type="SUPFAM" id="SSF52058">
    <property type="entry name" value="L domain-like"/>
    <property type="match status" value="1"/>
</dbReference>
<dbReference type="InterPro" id="IPR041118">
    <property type="entry name" value="Rx_N"/>
</dbReference>
<protein>
    <recommendedName>
        <fullName evidence="10">NB-ARC domain-containing protein</fullName>
    </recommendedName>
</protein>
<dbReference type="InterPro" id="IPR027417">
    <property type="entry name" value="P-loop_NTPase"/>
</dbReference>
<evidence type="ECO:0000313" key="8">
    <source>
        <dbReference type="EMBL" id="KAK9016697.1"/>
    </source>
</evidence>
<dbReference type="InterPro" id="IPR055414">
    <property type="entry name" value="LRR_R13L4/SHOC2-like"/>
</dbReference>
<dbReference type="Gene3D" id="1.20.5.4130">
    <property type="match status" value="1"/>
</dbReference>
<evidence type="ECO:0000313" key="9">
    <source>
        <dbReference type="Proteomes" id="UP001396334"/>
    </source>
</evidence>
<feature type="region of interest" description="Disordered" evidence="4">
    <location>
        <begin position="207"/>
        <end position="229"/>
    </location>
</feature>
<dbReference type="InterPro" id="IPR038005">
    <property type="entry name" value="RX-like_CC"/>
</dbReference>
<dbReference type="PANTHER" id="PTHR23155:SF1185">
    <property type="entry name" value="DISEASE RESISTANCE RPP8-LIKE PROTEIN 3-RELATED"/>
    <property type="match status" value="1"/>
</dbReference>
<evidence type="ECO:0000256" key="5">
    <source>
        <dbReference type="SAM" id="Phobius"/>
    </source>
</evidence>
<proteinExistence type="predicted"/>
<evidence type="ECO:0000259" key="7">
    <source>
        <dbReference type="Pfam" id="PF23598"/>
    </source>
</evidence>
<keyword evidence="5" id="KW-1133">Transmembrane helix</keyword>
<feature type="domain" description="Disease resistance N-terminal" evidence="6">
    <location>
        <begin position="82"/>
        <end position="160"/>
    </location>
</feature>
<dbReference type="Proteomes" id="UP001396334">
    <property type="component" value="Unassembled WGS sequence"/>
</dbReference>
<keyword evidence="9" id="KW-1185">Reference proteome</keyword>
<feature type="domain" description="Disease resistance R13L4/SHOC-2-like LRR" evidence="7">
    <location>
        <begin position="456"/>
        <end position="589"/>
    </location>
</feature>